<dbReference type="InterPro" id="IPR007280">
    <property type="entry name" value="Peptidase_C_arc/bac"/>
</dbReference>
<reference evidence="3" key="1">
    <citation type="submission" date="2020-05" db="EMBL/GenBank/DDBJ databases">
        <authorList>
            <person name="Chiriac C."/>
            <person name="Salcher M."/>
            <person name="Ghai R."/>
            <person name="Kavagutti S V."/>
        </authorList>
    </citation>
    <scope>NUCLEOTIDE SEQUENCE</scope>
</reference>
<feature type="domain" description="Peptidase C-terminal archaeal/bacterial" evidence="2">
    <location>
        <begin position="71"/>
        <end position="127"/>
    </location>
</feature>
<sequence>MLVASGAAVASDPADSTLVGPKKSGTVTTTFTSAIQGTGRLDPTIPCSAFMCDTHTLTINVPASYWKKHTGSLAIQVAWTGPENDFDLAVYDAAGTEVATSGEALTEAEAVTIDAPAPGAYTIEITSYLATPGTEVTGTATLTATATKKK</sequence>
<dbReference type="AlphaFoldDB" id="A0A6J6S566"/>
<dbReference type="Pfam" id="PF04151">
    <property type="entry name" value="PPC"/>
    <property type="match status" value="1"/>
</dbReference>
<organism evidence="3">
    <name type="scientific">freshwater metagenome</name>
    <dbReference type="NCBI Taxonomy" id="449393"/>
    <lineage>
        <taxon>unclassified sequences</taxon>
        <taxon>metagenomes</taxon>
        <taxon>ecological metagenomes</taxon>
    </lineage>
</organism>
<proteinExistence type="predicted"/>
<protein>
    <submittedName>
        <fullName evidence="3">Unannotated protein</fullName>
    </submittedName>
</protein>
<evidence type="ECO:0000256" key="1">
    <source>
        <dbReference type="SAM" id="MobiDB-lite"/>
    </source>
</evidence>
<evidence type="ECO:0000259" key="2">
    <source>
        <dbReference type="Pfam" id="PF04151"/>
    </source>
</evidence>
<accession>A0A6J6S566</accession>
<dbReference type="Gene3D" id="2.60.120.380">
    <property type="match status" value="1"/>
</dbReference>
<dbReference type="EMBL" id="CAEZXR010000381">
    <property type="protein sequence ID" value="CAB4730140.1"/>
    <property type="molecule type" value="Genomic_DNA"/>
</dbReference>
<name>A0A6J6S566_9ZZZZ</name>
<feature type="region of interest" description="Disordered" evidence="1">
    <location>
        <begin position="1"/>
        <end position="22"/>
    </location>
</feature>
<gene>
    <name evidence="3" type="ORF">UFOPK2579_02524</name>
</gene>
<evidence type="ECO:0000313" key="3">
    <source>
        <dbReference type="EMBL" id="CAB4730140.1"/>
    </source>
</evidence>